<dbReference type="InterPro" id="IPR050492">
    <property type="entry name" value="Bact_metal-bind_prot9"/>
</dbReference>
<keyword evidence="4 10" id="KW-0813">Transport</keyword>
<dbReference type="GO" id="GO:0055085">
    <property type="term" value="P:transmembrane transport"/>
    <property type="evidence" value="ECO:0007669"/>
    <property type="project" value="InterPro"/>
</dbReference>
<dbReference type="InterPro" id="IPR037294">
    <property type="entry name" value="ABC_BtuC-like"/>
</dbReference>
<evidence type="ECO:0000256" key="2">
    <source>
        <dbReference type="ARBA" id="ARBA00004196"/>
    </source>
</evidence>
<dbReference type="Gene3D" id="1.10.3470.10">
    <property type="entry name" value="ABC transporter involved in vitamin B12 uptake, BtuC"/>
    <property type="match status" value="1"/>
</dbReference>
<protein>
    <submittedName>
        <fullName evidence="14">Putative ABC transporter</fullName>
    </submittedName>
</protein>
<feature type="transmembrane region" description="Helical" evidence="13">
    <location>
        <begin position="36"/>
        <end position="53"/>
    </location>
</feature>
<accession>H0E474</accession>
<feature type="transmembrane region" description="Helical" evidence="13">
    <location>
        <begin position="215"/>
        <end position="236"/>
    </location>
</feature>
<comment type="caution">
    <text evidence="14">The sequence shown here is derived from an EMBL/GenBank/DDBJ whole genome shotgun (WGS) entry which is preliminary data.</text>
</comment>
<feature type="transmembrane region" description="Helical" evidence="13">
    <location>
        <begin position="59"/>
        <end position="77"/>
    </location>
</feature>
<evidence type="ECO:0000256" key="3">
    <source>
        <dbReference type="ARBA" id="ARBA00008034"/>
    </source>
</evidence>
<evidence type="ECO:0000256" key="5">
    <source>
        <dbReference type="ARBA" id="ARBA00022692"/>
    </source>
</evidence>
<dbReference type="InterPro" id="IPR006128">
    <property type="entry name" value="Lipoprotein_PsaA-like"/>
</dbReference>
<dbReference type="InterPro" id="IPR006127">
    <property type="entry name" value="ZnuA-like"/>
</dbReference>
<dbReference type="GO" id="GO:0046872">
    <property type="term" value="F:metal ion binding"/>
    <property type="evidence" value="ECO:0007669"/>
    <property type="project" value="UniProtKB-KW"/>
</dbReference>
<dbReference type="InterPro" id="IPR006129">
    <property type="entry name" value="AdhesinB"/>
</dbReference>
<reference evidence="14 15" key="1">
    <citation type="journal article" date="2013" name="Biodegradation">
        <title>Quantitative proteomic analysis of ibuprofen-degrading Patulibacter sp. strain I11.</title>
        <authorList>
            <person name="Almeida B."/>
            <person name="Kjeldal H."/>
            <person name="Lolas I."/>
            <person name="Knudsen A.D."/>
            <person name="Carvalho G."/>
            <person name="Nielsen K.L."/>
            <person name="Barreto Crespo M.T."/>
            <person name="Stensballe A."/>
            <person name="Nielsen J.L."/>
        </authorList>
    </citation>
    <scope>NUCLEOTIDE SEQUENCE [LARGE SCALE GENOMIC DNA]</scope>
    <source>
        <strain evidence="14 15">I11</strain>
    </source>
</reference>
<feature type="transmembrane region" description="Helical" evidence="13">
    <location>
        <begin position="242"/>
        <end position="262"/>
    </location>
</feature>
<feature type="transmembrane region" description="Helical" evidence="13">
    <location>
        <begin position="175"/>
        <end position="203"/>
    </location>
</feature>
<feature type="transmembrane region" description="Helical" evidence="13">
    <location>
        <begin position="134"/>
        <end position="155"/>
    </location>
</feature>
<keyword evidence="15" id="KW-1185">Reference proteome</keyword>
<dbReference type="Pfam" id="PF01297">
    <property type="entry name" value="ZnuA"/>
    <property type="match status" value="1"/>
</dbReference>
<dbReference type="GO" id="GO:0007155">
    <property type="term" value="P:cell adhesion"/>
    <property type="evidence" value="ECO:0007669"/>
    <property type="project" value="InterPro"/>
</dbReference>
<evidence type="ECO:0000256" key="1">
    <source>
        <dbReference type="ARBA" id="ARBA00004141"/>
    </source>
</evidence>
<dbReference type="OrthoDB" id="9810636at2"/>
<dbReference type="SUPFAM" id="SSF81345">
    <property type="entry name" value="ABC transporter involved in vitamin B12 uptake, BtuC"/>
    <property type="match status" value="1"/>
</dbReference>
<organism evidence="14 15">
    <name type="scientific">Patulibacter medicamentivorans</name>
    <dbReference type="NCBI Taxonomy" id="1097667"/>
    <lineage>
        <taxon>Bacteria</taxon>
        <taxon>Bacillati</taxon>
        <taxon>Actinomycetota</taxon>
        <taxon>Thermoleophilia</taxon>
        <taxon>Solirubrobacterales</taxon>
        <taxon>Patulibacteraceae</taxon>
        <taxon>Patulibacter</taxon>
    </lineage>
</organism>
<dbReference type="PANTHER" id="PTHR42953:SF1">
    <property type="entry name" value="METAL-BINDING PROTEIN HI_0362-RELATED"/>
    <property type="match status" value="1"/>
</dbReference>
<dbReference type="SUPFAM" id="SSF53807">
    <property type="entry name" value="Helical backbone' metal receptor"/>
    <property type="match status" value="1"/>
</dbReference>
<evidence type="ECO:0000256" key="11">
    <source>
        <dbReference type="RuleBase" id="RU003943"/>
    </source>
</evidence>
<dbReference type="PANTHER" id="PTHR42953">
    <property type="entry name" value="HIGH-AFFINITY ZINC UPTAKE SYSTEM PROTEIN ZNUA-RELATED"/>
    <property type="match status" value="1"/>
</dbReference>
<evidence type="ECO:0000256" key="13">
    <source>
        <dbReference type="SAM" id="Phobius"/>
    </source>
</evidence>
<dbReference type="Proteomes" id="UP000005143">
    <property type="component" value="Unassembled WGS sequence"/>
</dbReference>
<evidence type="ECO:0000256" key="10">
    <source>
        <dbReference type="RuleBase" id="RU003512"/>
    </source>
</evidence>
<evidence type="ECO:0000256" key="7">
    <source>
        <dbReference type="ARBA" id="ARBA00022729"/>
    </source>
</evidence>
<feature type="transmembrane region" description="Helical" evidence="13">
    <location>
        <begin position="89"/>
        <end position="106"/>
    </location>
</feature>
<evidence type="ECO:0000313" key="15">
    <source>
        <dbReference type="Proteomes" id="UP000005143"/>
    </source>
</evidence>
<keyword evidence="7" id="KW-0732">Signal</keyword>
<proteinExistence type="inferred from homology"/>
<evidence type="ECO:0000313" key="14">
    <source>
        <dbReference type="EMBL" id="EHN11516.1"/>
    </source>
</evidence>
<dbReference type="Gene3D" id="3.40.50.1980">
    <property type="entry name" value="Nitrogenase molybdenum iron protein domain"/>
    <property type="match status" value="2"/>
</dbReference>
<evidence type="ECO:0000256" key="8">
    <source>
        <dbReference type="ARBA" id="ARBA00022989"/>
    </source>
</evidence>
<feature type="compositionally biased region" description="Basic and acidic residues" evidence="12">
    <location>
        <begin position="406"/>
        <end position="441"/>
    </location>
</feature>
<dbReference type="GO" id="GO:0030313">
    <property type="term" value="C:cell envelope"/>
    <property type="evidence" value="ECO:0007669"/>
    <property type="project" value="UniProtKB-SubCell"/>
</dbReference>
<dbReference type="PRINTS" id="PR00691">
    <property type="entry name" value="ADHESINB"/>
</dbReference>
<evidence type="ECO:0000256" key="6">
    <source>
        <dbReference type="ARBA" id="ARBA00022723"/>
    </source>
</evidence>
<dbReference type="GO" id="GO:0043190">
    <property type="term" value="C:ATP-binding cassette (ABC) transporter complex"/>
    <property type="evidence" value="ECO:0007669"/>
    <property type="project" value="InterPro"/>
</dbReference>
<dbReference type="RefSeq" id="WP_007573034.1">
    <property type="nucleotide sequence ID" value="NZ_AGUD01000097.1"/>
</dbReference>
<keyword evidence="6" id="KW-0479">Metal-binding</keyword>
<dbReference type="Pfam" id="PF00950">
    <property type="entry name" value="ABC-3"/>
    <property type="match status" value="1"/>
</dbReference>
<evidence type="ECO:0000256" key="9">
    <source>
        <dbReference type="ARBA" id="ARBA00023136"/>
    </source>
</evidence>
<name>H0E474_9ACTN</name>
<sequence length="630" mass="64532">MLDPFTLPFVQHGLWAILLLAIGAGVLGTWIVLRGLAFYAHGVAAATFPGLVLADGLGFAAPLGALAMALLFAVAVGRLATRQGGDHSTMTAMVLVGALAAGVILASDVFDAAANVNGLLFGSLLVISDRDLMIAGAASAVVLVATLLLGPRWLALGFDRDGARALGVRAGGPDAVLLVLVALVAVATLSAVGALLAAALMVIPAATVRPWISRMPIWQLATTLVTAALGAAGLWLSVKTNAPPGATIAVLAGVLFLMSVTLHSVLHRRSDRPRGGGGGRRRLAGRPALLVLLGLIGAGVAGCGSSDSGAKGDRIAVVATTTQLGDIVREVGGDRIALHQILQPNTDPHEYEPRPKDVQETAGAKLVFASGDGLDGWAGDIVEQSGSKATTVTVGAKVPTRLPGGEGEHEHGDHEDEAGGDHDEQAGHDEAGHEEAGHDHGGGAVDPHWWHDPRNVAAAVTVIRDALVAAEPDATAAIDARATAYLKKVEALDAGIARCIREVPAAQRKLVTSHDAFGYFTHRYGIRVVGAVIPSQTTQAQPSAGDVAKLADLVKREKVKAVFPESSVNPKLADAMARQTGAVSNLTLYGDTLGPAGSDGATYLGMEQHNADAMVRGFTGGAVRCRVAGL</sequence>
<keyword evidence="5 11" id="KW-0812">Transmembrane</keyword>
<evidence type="ECO:0000256" key="4">
    <source>
        <dbReference type="ARBA" id="ARBA00022448"/>
    </source>
</evidence>
<dbReference type="GO" id="GO:0030001">
    <property type="term" value="P:metal ion transport"/>
    <property type="evidence" value="ECO:0007669"/>
    <property type="project" value="InterPro"/>
</dbReference>
<gene>
    <name evidence="14" type="ORF">PAI11_16010</name>
</gene>
<dbReference type="PRINTS" id="PR00690">
    <property type="entry name" value="ADHESNFAMILY"/>
</dbReference>
<dbReference type="PATRIC" id="fig|1097667.3.peg.1588"/>
<dbReference type="EMBL" id="AGUD01000097">
    <property type="protein sequence ID" value="EHN11516.1"/>
    <property type="molecule type" value="Genomic_DNA"/>
</dbReference>
<dbReference type="InterPro" id="IPR001626">
    <property type="entry name" value="ABC_TroCD"/>
</dbReference>
<keyword evidence="8 13" id="KW-1133">Transmembrane helix</keyword>
<evidence type="ECO:0000256" key="12">
    <source>
        <dbReference type="SAM" id="MobiDB-lite"/>
    </source>
</evidence>
<dbReference type="AlphaFoldDB" id="H0E474"/>
<keyword evidence="9 13" id="KW-0472">Membrane</keyword>
<comment type="subcellular location">
    <subcellularLocation>
        <location evidence="2">Cell envelope</location>
    </subcellularLocation>
    <subcellularLocation>
        <location evidence="11">Cell membrane</location>
        <topology evidence="11">Multi-pass membrane protein</topology>
    </subcellularLocation>
    <subcellularLocation>
        <location evidence="1">Membrane</location>
        <topology evidence="1">Multi-pass membrane protein</topology>
    </subcellularLocation>
</comment>
<feature type="region of interest" description="Disordered" evidence="12">
    <location>
        <begin position="395"/>
        <end position="450"/>
    </location>
</feature>
<comment type="similarity">
    <text evidence="3 11">Belongs to the ABC-3 integral membrane protein family.</text>
</comment>
<comment type="similarity">
    <text evidence="10">Belongs to the bacterial solute-binding protein 9 family.</text>
</comment>
<feature type="transmembrane region" description="Helical" evidence="13">
    <location>
        <begin position="12"/>
        <end position="31"/>
    </location>
</feature>